<reference evidence="1 2" key="1">
    <citation type="submission" date="2020-04" db="EMBL/GenBank/DDBJ databases">
        <title>Genome sequencing of novel species.</title>
        <authorList>
            <person name="Heo J."/>
            <person name="Kim S.-J."/>
            <person name="Kim J.-S."/>
            <person name="Hong S.-B."/>
            <person name="Kwon S.-W."/>
        </authorList>
    </citation>
    <scope>NUCLEOTIDE SEQUENCE [LARGE SCALE GENOMIC DNA]</scope>
    <source>
        <strain evidence="1 2">MFER-1</strain>
    </source>
</reference>
<gene>
    <name evidence="1" type="ORF">HH215_28340</name>
</gene>
<evidence type="ECO:0000313" key="2">
    <source>
        <dbReference type="Proteomes" id="UP000502248"/>
    </source>
</evidence>
<dbReference type="KEGG" id="cheb:HH215_28340"/>
<keyword evidence="2" id="KW-1185">Reference proteome</keyword>
<organism evidence="1 2">
    <name type="scientific">Cohnella herbarum</name>
    <dbReference type="NCBI Taxonomy" id="2728023"/>
    <lineage>
        <taxon>Bacteria</taxon>
        <taxon>Bacillati</taxon>
        <taxon>Bacillota</taxon>
        <taxon>Bacilli</taxon>
        <taxon>Bacillales</taxon>
        <taxon>Paenibacillaceae</taxon>
        <taxon>Cohnella</taxon>
    </lineage>
</organism>
<dbReference type="RefSeq" id="WP_169282943.1">
    <property type="nucleotide sequence ID" value="NZ_CP051680.1"/>
</dbReference>
<dbReference type="Proteomes" id="UP000502248">
    <property type="component" value="Chromosome"/>
</dbReference>
<evidence type="ECO:0000313" key="1">
    <source>
        <dbReference type="EMBL" id="QJD86697.1"/>
    </source>
</evidence>
<dbReference type="AlphaFoldDB" id="A0A7Z2VP53"/>
<accession>A0A7Z2VP53</accession>
<name>A0A7Z2VP53_9BACL</name>
<protein>
    <submittedName>
        <fullName evidence="1">Uncharacterized protein</fullName>
    </submittedName>
</protein>
<sequence>MIKTEMNAMEIVRLAGVSRSTVSLTNMLIASVIENAYFHTYYVLSDSSFGRVRRSGAG</sequence>
<dbReference type="EMBL" id="CP051680">
    <property type="protein sequence ID" value="QJD86697.1"/>
    <property type="molecule type" value="Genomic_DNA"/>
</dbReference>
<proteinExistence type="predicted"/>